<keyword evidence="1" id="KW-0472">Membrane</keyword>
<dbReference type="EMBL" id="JABANE010000011">
    <property type="protein sequence ID" value="NME67478.1"/>
    <property type="molecule type" value="Genomic_DNA"/>
</dbReference>
<comment type="caution">
    <text evidence="2">The sequence shown here is derived from an EMBL/GenBank/DDBJ whole genome shotgun (WGS) entry which is preliminary data.</text>
</comment>
<accession>A0A7X9P0W9</accession>
<evidence type="ECO:0000313" key="3">
    <source>
        <dbReference type="Proteomes" id="UP000576082"/>
    </source>
</evidence>
<feature type="transmembrane region" description="Helical" evidence="1">
    <location>
        <begin position="41"/>
        <end position="61"/>
    </location>
</feature>
<feature type="transmembrane region" description="Helical" evidence="1">
    <location>
        <begin position="137"/>
        <end position="154"/>
    </location>
</feature>
<keyword evidence="1" id="KW-0812">Transmembrane</keyword>
<dbReference type="Proteomes" id="UP000576082">
    <property type="component" value="Unassembled WGS sequence"/>
</dbReference>
<dbReference type="AlphaFoldDB" id="A0A7X9P0W9"/>
<name>A0A7X9P0W9_9BACT</name>
<feature type="transmembrane region" description="Helical" evidence="1">
    <location>
        <begin position="166"/>
        <end position="196"/>
    </location>
</feature>
<keyword evidence="3" id="KW-1185">Reference proteome</keyword>
<feature type="transmembrane region" description="Helical" evidence="1">
    <location>
        <begin position="73"/>
        <end position="92"/>
    </location>
</feature>
<feature type="transmembrane region" description="Helical" evidence="1">
    <location>
        <begin position="208"/>
        <end position="228"/>
    </location>
</feature>
<feature type="transmembrane region" description="Helical" evidence="1">
    <location>
        <begin position="317"/>
        <end position="336"/>
    </location>
</feature>
<protein>
    <submittedName>
        <fullName evidence="2">Uncharacterized protein</fullName>
    </submittedName>
</protein>
<feature type="transmembrane region" description="Helical" evidence="1">
    <location>
        <begin position="12"/>
        <end position="35"/>
    </location>
</feature>
<feature type="transmembrane region" description="Helical" evidence="1">
    <location>
        <begin position="98"/>
        <end position="116"/>
    </location>
</feature>
<dbReference type="RefSeq" id="WP_169655815.1">
    <property type="nucleotide sequence ID" value="NZ_JABANE010000011.1"/>
</dbReference>
<evidence type="ECO:0000256" key="1">
    <source>
        <dbReference type="SAM" id="Phobius"/>
    </source>
</evidence>
<feature type="transmembrane region" description="Helical" evidence="1">
    <location>
        <begin position="267"/>
        <end position="286"/>
    </location>
</feature>
<organism evidence="2 3">
    <name type="scientific">Flammeovirga aprica JL-4</name>
    <dbReference type="NCBI Taxonomy" id="694437"/>
    <lineage>
        <taxon>Bacteria</taxon>
        <taxon>Pseudomonadati</taxon>
        <taxon>Bacteroidota</taxon>
        <taxon>Cytophagia</taxon>
        <taxon>Cytophagales</taxon>
        <taxon>Flammeovirgaceae</taxon>
        <taxon>Flammeovirga</taxon>
    </lineage>
</organism>
<sequence length="355" mass="42330">MNKQWLFSKKLDLLFLYLPIFITWGLCFLFDSTFADMKIPLLVWVFFVLGVDVSHVWSTIFRTYLSKEERVNYSSVIKLAPMIAFLFTLIFSWYSENLFWRVLAYFALYHFIKQQYGFLKLYKIKSPVKGKVFKDEAMIYLGTLYPVFIWHFLGDRKFNWFNTDDFITFPILSTGIVDILNIIYFSILMTWIVELLLSSQKNNRSFPIGKVLWVVSTFGTWWLGIVYFNSDFSFTITNVVAHGIPYMFLVFYYVEEKKVIRNNHSQSIMKVVFSVLWMLLICLFLGSSEEMLWDIFINNERVDLFGNWPELYVDHQFLRALIIAFLSLPQITHYILDGFIWKGKDNPYIKNIFTR</sequence>
<keyword evidence="1" id="KW-1133">Transmembrane helix</keyword>
<feature type="transmembrane region" description="Helical" evidence="1">
    <location>
        <begin position="234"/>
        <end position="255"/>
    </location>
</feature>
<proteinExistence type="predicted"/>
<reference evidence="2 3" key="1">
    <citation type="submission" date="2020-04" db="EMBL/GenBank/DDBJ databases">
        <title>Flammeovirga sp. SR4, a novel species isolated from seawater.</title>
        <authorList>
            <person name="Wang X."/>
        </authorList>
    </citation>
    <scope>NUCLEOTIDE SEQUENCE [LARGE SCALE GENOMIC DNA]</scope>
    <source>
        <strain evidence="2 3">ATCC 23126</strain>
    </source>
</reference>
<gene>
    <name evidence="2" type="ORF">HHU12_05825</name>
</gene>
<evidence type="ECO:0000313" key="2">
    <source>
        <dbReference type="EMBL" id="NME67478.1"/>
    </source>
</evidence>